<name>A0ABN1X0D6_9ACTN</name>
<reference evidence="2 3" key="1">
    <citation type="journal article" date="2019" name="Int. J. Syst. Evol. Microbiol.">
        <title>The Global Catalogue of Microorganisms (GCM) 10K type strain sequencing project: providing services to taxonomists for standard genome sequencing and annotation.</title>
        <authorList>
            <consortium name="The Broad Institute Genomics Platform"/>
            <consortium name="The Broad Institute Genome Sequencing Center for Infectious Disease"/>
            <person name="Wu L."/>
            <person name="Ma J."/>
        </authorList>
    </citation>
    <scope>NUCLEOTIDE SEQUENCE [LARGE SCALE GENOMIC DNA]</scope>
    <source>
        <strain evidence="2 3">JCM 11448</strain>
    </source>
</reference>
<feature type="region of interest" description="Disordered" evidence="1">
    <location>
        <begin position="1"/>
        <end position="106"/>
    </location>
</feature>
<proteinExistence type="predicted"/>
<accession>A0ABN1X0D6</accession>
<feature type="compositionally biased region" description="Basic and acidic residues" evidence="1">
    <location>
        <begin position="78"/>
        <end position="90"/>
    </location>
</feature>
<sequence length="106" mass="10831">MKEAADSASRRRAVRSGSAMGRRNEGWCVLTPPLSGQSPTAGDGSRHRDDIARADGGDGPTKGAPEDGVGPLAAELRGGPRKDYGDRPEGPRGYGATGAARSARTG</sequence>
<dbReference type="Proteomes" id="UP001500282">
    <property type="component" value="Unassembled WGS sequence"/>
</dbReference>
<evidence type="ECO:0000313" key="2">
    <source>
        <dbReference type="EMBL" id="GAA1270614.1"/>
    </source>
</evidence>
<comment type="caution">
    <text evidence="2">The sequence shown here is derived from an EMBL/GenBank/DDBJ whole genome shotgun (WGS) entry which is preliminary data.</text>
</comment>
<dbReference type="EMBL" id="BAAAIH010000015">
    <property type="protein sequence ID" value="GAA1270614.1"/>
    <property type="molecule type" value="Genomic_DNA"/>
</dbReference>
<keyword evidence="3" id="KW-1185">Reference proteome</keyword>
<evidence type="ECO:0000313" key="3">
    <source>
        <dbReference type="Proteomes" id="UP001500282"/>
    </source>
</evidence>
<feature type="compositionally biased region" description="Basic and acidic residues" evidence="1">
    <location>
        <begin position="44"/>
        <end position="56"/>
    </location>
</feature>
<organism evidence="2 3">
    <name type="scientific">Streptomyces javensis</name>
    <dbReference type="NCBI Taxonomy" id="114698"/>
    <lineage>
        <taxon>Bacteria</taxon>
        <taxon>Bacillati</taxon>
        <taxon>Actinomycetota</taxon>
        <taxon>Actinomycetes</taxon>
        <taxon>Kitasatosporales</taxon>
        <taxon>Streptomycetaceae</taxon>
        <taxon>Streptomyces</taxon>
        <taxon>Streptomyces violaceusniger group</taxon>
    </lineage>
</organism>
<feature type="compositionally biased region" description="Low complexity" evidence="1">
    <location>
        <begin position="97"/>
        <end position="106"/>
    </location>
</feature>
<evidence type="ECO:0000256" key="1">
    <source>
        <dbReference type="SAM" id="MobiDB-lite"/>
    </source>
</evidence>
<protein>
    <submittedName>
        <fullName evidence="2">Uncharacterized protein</fullName>
    </submittedName>
</protein>
<gene>
    <name evidence="2" type="ORF">GCM10009579_31490</name>
</gene>